<organism evidence="1 2">
    <name type="scientific">Lactobacillus pasteurii DSM 23907 = CRBIP 24.76</name>
    <dbReference type="NCBI Taxonomy" id="1423790"/>
    <lineage>
        <taxon>Bacteria</taxon>
        <taxon>Bacillati</taxon>
        <taxon>Bacillota</taxon>
        <taxon>Bacilli</taxon>
        <taxon>Lactobacillales</taxon>
        <taxon>Lactobacillaceae</taxon>
        <taxon>Lactobacillus</taxon>
    </lineage>
</organism>
<dbReference type="AlphaFoldDB" id="I7LES2"/>
<reference evidence="1 2" key="1">
    <citation type="submission" date="2012-06" db="EMBL/GenBank/DDBJ databases">
        <title>Draft Genome Sequence of Lactobacillus pasteurii CRBIP 24.76T.</title>
        <authorList>
            <person name="Cousin S."/>
            <person name="Bouchier C."/>
            <person name="Loux V."/>
            <person name="Ma L."/>
            <person name="Creno S."/>
            <person name="Bizet C."/>
            <person name="Clermont D."/>
        </authorList>
    </citation>
    <scope>NUCLEOTIDE SEQUENCE [LARGE SCALE GENOMIC DNA]</scope>
    <source>
        <strain evidence="2">CRBIP 24.76T</strain>
    </source>
</reference>
<dbReference type="Gene3D" id="3.10.450.310">
    <property type="match status" value="1"/>
</dbReference>
<accession>I7LES2</accession>
<keyword evidence="2" id="KW-1185">Reference proteome</keyword>
<dbReference type="EMBL" id="CAKD01000029">
    <property type="protein sequence ID" value="CCI86028.1"/>
    <property type="molecule type" value="Genomic_DNA"/>
</dbReference>
<comment type="caution">
    <text evidence="1">The sequence shown here is derived from an EMBL/GenBank/DDBJ whole genome shotgun (WGS) entry which is preliminary data.</text>
</comment>
<dbReference type="RefSeq" id="WP_009560594.1">
    <property type="nucleotide sequence ID" value="NZ_AYZN01000008.1"/>
</dbReference>
<dbReference type="CDD" id="cd15787">
    <property type="entry name" value="YycH_N"/>
    <property type="match status" value="1"/>
</dbReference>
<dbReference type="eggNOG" id="COG4863">
    <property type="taxonomic scope" value="Bacteria"/>
</dbReference>
<dbReference type="STRING" id="1423790.BN53_08175"/>
<evidence type="ECO:0000313" key="1">
    <source>
        <dbReference type="EMBL" id="CCI86028.1"/>
    </source>
</evidence>
<gene>
    <name evidence="1" type="ORF">BN53_08175</name>
</gene>
<name>I7LES2_9LACO</name>
<sequence length="450" mass="51609">MKFKIKFSELLLGLGTLLAIVTSIVLWTFIMTNDQRFSRIRQTSDTAGKQVTRTKNTKYLSDIYIPTSIFGFKNNKPYRLYDSKNNLSFEFMSGIEDAKVRSIRKVSQSQSSYSMLLDNPNFIQLTYPDAITFRLFGDFNLKGDNRKFNRIFISDSNNWLYAGNDQTGKLYRVGLKNANFDHLRKYAKKASYKGSVNFVSLGQGYSTFYDKAVKFNIYSYLINYQTDSYFVSRLLGNSGVSSRINKKGLTTYTLNYYTRLTVPKSGKSNNHNYVYTHYEKNALANKTPNESTRLIDSTSYVHQVGLSEQDIRFFDSDDDKVAYTNYIEGLPVFLNKGDLQVSTAFGTDSVIVKFNSLNLQIPIPFDGQTQTLRPTQEVLNSLLRRGMRQNSIQRIVVGYQVEKDLSHDNLINLIPTYYIKAYGEWKSASEWEKQNTALYNQVDSTGKGVN</sequence>
<evidence type="ECO:0000313" key="2">
    <source>
        <dbReference type="Proteomes" id="UP000009311"/>
    </source>
</evidence>
<evidence type="ECO:0008006" key="3">
    <source>
        <dbReference type="Google" id="ProtNLM"/>
    </source>
</evidence>
<dbReference type="Proteomes" id="UP000009311">
    <property type="component" value="Unassembled WGS sequence"/>
</dbReference>
<protein>
    <recommendedName>
        <fullName evidence="3">YycH protein</fullName>
    </recommendedName>
</protein>
<proteinExistence type="predicted"/>